<organism evidence="2 3">
    <name type="scientific">Artemisia annua</name>
    <name type="common">Sweet wormwood</name>
    <dbReference type="NCBI Taxonomy" id="35608"/>
    <lineage>
        <taxon>Eukaryota</taxon>
        <taxon>Viridiplantae</taxon>
        <taxon>Streptophyta</taxon>
        <taxon>Embryophyta</taxon>
        <taxon>Tracheophyta</taxon>
        <taxon>Spermatophyta</taxon>
        <taxon>Magnoliopsida</taxon>
        <taxon>eudicotyledons</taxon>
        <taxon>Gunneridae</taxon>
        <taxon>Pentapetalae</taxon>
        <taxon>asterids</taxon>
        <taxon>campanulids</taxon>
        <taxon>Asterales</taxon>
        <taxon>Asteraceae</taxon>
        <taxon>Asteroideae</taxon>
        <taxon>Anthemideae</taxon>
        <taxon>Artemisiinae</taxon>
        <taxon>Artemisia</taxon>
    </lineage>
</organism>
<sequence>MAPNQFPIGCLAFAYCAVQCDGSHGLLEKGTVIPVDTLSIVQGTFTAQSTTFGASCEVKRAAAEKKRLGLLKADMEKAHARLLQVRTVAKFVSQQREIERSRLRESLEEKLQRLSKCAAMQAKRQRAEYLMQRAKLHSSVGVYWTKKMQNQKRTTFDLAKSYSALNINEDQVKSMPFDQFAHLIGTPTTLQTTKALFDRLEIRYKAMIDTASSVNSMVKMTLSTSLNVLLYLLGGPHLEVGLALDMQINRHLQEWAPRPQLNYQDINFVVWKVKDAESLEEDLMTHEGDNADMTHDMRAIQIEVEVMVASWNNLCHHSSCCKIKDSKCLGDGNGY</sequence>
<comment type="similarity">
    <text evidence="1">Belongs to the TCP11 family.</text>
</comment>
<accession>A0A2U1QHN9</accession>
<name>A0A2U1QHN9_ARTAN</name>
<gene>
    <name evidence="2" type="ORF">CTI12_AA028980</name>
</gene>
<dbReference type="Proteomes" id="UP000245207">
    <property type="component" value="Unassembled WGS sequence"/>
</dbReference>
<evidence type="ECO:0000256" key="1">
    <source>
        <dbReference type="ARBA" id="ARBA00010954"/>
    </source>
</evidence>
<comment type="caution">
    <text evidence="2">The sequence shown here is derived from an EMBL/GenBank/DDBJ whole genome shotgun (WGS) entry which is preliminary data.</text>
</comment>
<dbReference type="InterPro" id="IPR008862">
    <property type="entry name" value="Tcp11"/>
</dbReference>
<dbReference type="PANTHER" id="PTHR12832:SF11">
    <property type="entry name" value="LD23868P"/>
    <property type="match status" value="1"/>
</dbReference>
<evidence type="ECO:0000313" key="2">
    <source>
        <dbReference type="EMBL" id="PWA97493.1"/>
    </source>
</evidence>
<keyword evidence="3" id="KW-1185">Reference proteome</keyword>
<dbReference type="STRING" id="35608.A0A2U1QHN9"/>
<proteinExistence type="inferred from homology"/>
<evidence type="ECO:0000313" key="3">
    <source>
        <dbReference type="Proteomes" id="UP000245207"/>
    </source>
</evidence>
<protein>
    <submittedName>
        <fullName evidence="2">T-complex protein 11</fullName>
    </submittedName>
</protein>
<dbReference type="AlphaFoldDB" id="A0A2U1QHN9"/>
<dbReference type="OrthoDB" id="276323at2759"/>
<dbReference type="GO" id="GO:0007165">
    <property type="term" value="P:signal transduction"/>
    <property type="evidence" value="ECO:0007669"/>
    <property type="project" value="TreeGrafter"/>
</dbReference>
<dbReference type="EMBL" id="PKPP01000120">
    <property type="protein sequence ID" value="PWA97493.1"/>
    <property type="molecule type" value="Genomic_DNA"/>
</dbReference>
<reference evidence="2 3" key="1">
    <citation type="journal article" date="2018" name="Mol. Plant">
        <title>The genome of Artemisia annua provides insight into the evolution of Asteraceae family and artemisinin biosynthesis.</title>
        <authorList>
            <person name="Shen Q."/>
            <person name="Zhang L."/>
            <person name="Liao Z."/>
            <person name="Wang S."/>
            <person name="Yan T."/>
            <person name="Shi P."/>
            <person name="Liu M."/>
            <person name="Fu X."/>
            <person name="Pan Q."/>
            <person name="Wang Y."/>
            <person name="Lv Z."/>
            <person name="Lu X."/>
            <person name="Zhang F."/>
            <person name="Jiang W."/>
            <person name="Ma Y."/>
            <person name="Chen M."/>
            <person name="Hao X."/>
            <person name="Li L."/>
            <person name="Tang Y."/>
            <person name="Lv G."/>
            <person name="Zhou Y."/>
            <person name="Sun X."/>
            <person name="Brodelius P.E."/>
            <person name="Rose J.K.C."/>
            <person name="Tang K."/>
        </authorList>
    </citation>
    <scope>NUCLEOTIDE SEQUENCE [LARGE SCALE GENOMIC DNA]</scope>
    <source>
        <strain evidence="3">cv. Huhao1</strain>
        <tissue evidence="2">Leaf</tissue>
    </source>
</reference>
<dbReference type="PANTHER" id="PTHR12832">
    <property type="entry name" value="TESTIS-SPECIFIC PROTEIN PBS13 T-COMPLEX 11"/>
    <property type="match status" value="1"/>
</dbReference>